<evidence type="ECO:0000313" key="3">
    <source>
        <dbReference type="Proteomes" id="UP001164743"/>
    </source>
</evidence>
<dbReference type="EMBL" id="CP110425">
    <property type="protein sequence ID" value="WAQ84587.1"/>
    <property type="molecule type" value="Genomic_DNA"/>
</dbReference>
<organism evidence="2 3">
    <name type="scientific">Puccinia triticina</name>
    <dbReference type="NCBI Taxonomy" id="208348"/>
    <lineage>
        <taxon>Eukaryota</taxon>
        <taxon>Fungi</taxon>
        <taxon>Dikarya</taxon>
        <taxon>Basidiomycota</taxon>
        <taxon>Pucciniomycotina</taxon>
        <taxon>Pucciniomycetes</taxon>
        <taxon>Pucciniales</taxon>
        <taxon>Pucciniaceae</taxon>
        <taxon>Puccinia</taxon>
    </lineage>
</organism>
<feature type="compositionally biased region" description="Polar residues" evidence="1">
    <location>
        <begin position="136"/>
        <end position="146"/>
    </location>
</feature>
<keyword evidence="3" id="KW-1185">Reference proteome</keyword>
<sequence length="154" mass="16454">MNPARHNWHAHSLRAGFFFCSAGMTPPDRLEDTHIQGWTGPPSDEGLGAAATRAEDHFFATTGPSCSLQARNFRQGRPAEQPMVSVAHARWLPSSPSLSSGSRDIINQNPTTPSIFTRSLSPNIYIPSTTPPAAPFSQSHGHSVSPGSAELGNP</sequence>
<evidence type="ECO:0000313" key="2">
    <source>
        <dbReference type="EMBL" id="WAQ84587.1"/>
    </source>
</evidence>
<dbReference type="RefSeq" id="XP_053020142.1">
    <property type="nucleotide sequence ID" value="XM_053168890.1"/>
</dbReference>
<dbReference type="Proteomes" id="UP001164743">
    <property type="component" value="Chromosome 5A"/>
</dbReference>
<accession>A0ABY7CKS5</accession>
<feature type="region of interest" description="Disordered" evidence="1">
    <location>
        <begin position="126"/>
        <end position="154"/>
    </location>
</feature>
<proteinExistence type="predicted"/>
<gene>
    <name evidence="2" type="ORF">PtA15_5A158</name>
</gene>
<protein>
    <submittedName>
        <fullName evidence="2">Uncharacterized protein</fullName>
    </submittedName>
</protein>
<name>A0ABY7CKS5_9BASI</name>
<reference evidence="2" key="1">
    <citation type="submission" date="2022-10" db="EMBL/GenBank/DDBJ databases">
        <title>Puccinia triticina Genome sequencing and assembly.</title>
        <authorList>
            <person name="Li C."/>
        </authorList>
    </citation>
    <scope>NUCLEOTIDE SEQUENCE</scope>
    <source>
        <strain evidence="2">Pt15</strain>
    </source>
</reference>
<evidence type="ECO:0000256" key="1">
    <source>
        <dbReference type="SAM" id="MobiDB-lite"/>
    </source>
</evidence>
<dbReference type="GeneID" id="77809785"/>